<accession>A0A0R3TLQ2</accession>
<evidence type="ECO:0000256" key="1">
    <source>
        <dbReference type="SAM" id="MobiDB-lite"/>
    </source>
</evidence>
<evidence type="ECO:0000313" key="2">
    <source>
        <dbReference type="EMBL" id="VDO04051.1"/>
    </source>
</evidence>
<reference evidence="2 3" key="2">
    <citation type="submission" date="2018-11" db="EMBL/GenBank/DDBJ databases">
        <authorList>
            <consortium name="Pathogen Informatics"/>
        </authorList>
    </citation>
    <scope>NUCLEOTIDE SEQUENCE [LARGE SCALE GENOMIC DNA]</scope>
</reference>
<dbReference type="Proteomes" id="UP000278807">
    <property type="component" value="Unassembled WGS sequence"/>
</dbReference>
<dbReference type="EMBL" id="UZAE01012217">
    <property type="protein sequence ID" value="VDO04051.1"/>
    <property type="molecule type" value="Genomic_DNA"/>
</dbReference>
<protein>
    <submittedName>
        <fullName evidence="4">Secreted protein</fullName>
    </submittedName>
</protein>
<feature type="compositionally biased region" description="Gly residues" evidence="1">
    <location>
        <begin position="100"/>
        <end position="110"/>
    </location>
</feature>
<feature type="compositionally biased region" description="Pro residues" evidence="1">
    <location>
        <begin position="54"/>
        <end position="68"/>
    </location>
</feature>
<organism evidence="4">
    <name type="scientific">Rodentolepis nana</name>
    <name type="common">Dwarf tapeworm</name>
    <name type="synonym">Hymenolepis nana</name>
    <dbReference type="NCBI Taxonomy" id="102285"/>
    <lineage>
        <taxon>Eukaryota</taxon>
        <taxon>Metazoa</taxon>
        <taxon>Spiralia</taxon>
        <taxon>Lophotrochozoa</taxon>
        <taxon>Platyhelminthes</taxon>
        <taxon>Cestoda</taxon>
        <taxon>Eucestoda</taxon>
        <taxon>Cyclophyllidea</taxon>
        <taxon>Hymenolepididae</taxon>
        <taxon>Rodentolepis</taxon>
    </lineage>
</organism>
<feature type="region of interest" description="Disordered" evidence="1">
    <location>
        <begin position="36"/>
        <end position="110"/>
    </location>
</feature>
<reference evidence="4" key="1">
    <citation type="submission" date="2017-02" db="UniProtKB">
        <authorList>
            <consortium name="WormBaseParasite"/>
        </authorList>
    </citation>
    <scope>IDENTIFICATION</scope>
</reference>
<name>A0A0R3TLQ2_RODNA</name>
<sequence>MLTPPSCIMKLICSWLFIAIFLHIIGIDGKRYTLPPGSWFGESDPHDGYQHPIHPGPPSGDYWLPPPSGGDRKYPNSPDPWGKEDQSGGGPPPSRFPGLWDGGPGDTKGW</sequence>
<proteinExistence type="predicted"/>
<evidence type="ECO:0000313" key="3">
    <source>
        <dbReference type="Proteomes" id="UP000278807"/>
    </source>
</evidence>
<gene>
    <name evidence="2" type="ORF">HNAJ_LOCUS8185</name>
</gene>
<dbReference type="AlphaFoldDB" id="A0A0R3TLQ2"/>
<keyword evidence="3" id="KW-1185">Reference proteome</keyword>
<dbReference type="WBParaSite" id="HNAJ_0000818901-mRNA-1">
    <property type="protein sequence ID" value="HNAJ_0000818901-mRNA-1"/>
    <property type="gene ID" value="HNAJ_0000818901"/>
</dbReference>
<evidence type="ECO:0000313" key="4">
    <source>
        <dbReference type="WBParaSite" id="HNAJ_0000818901-mRNA-1"/>
    </source>
</evidence>